<dbReference type="InterPro" id="IPR018961">
    <property type="entry name" value="DnaJ_homolog_subfam-C_membr-28"/>
</dbReference>
<keyword evidence="5" id="KW-1185">Reference proteome</keyword>
<dbReference type="InterPro" id="IPR052573">
    <property type="entry name" value="DnaJ_C_subfamily_28"/>
</dbReference>
<proteinExistence type="predicted"/>
<dbReference type="PANTHER" id="PTHR39158">
    <property type="entry name" value="OS08G0560600 PROTEIN"/>
    <property type="match status" value="1"/>
</dbReference>
<keyword evidence="1" id="KW-0175">Coiled coil</keyword>
<dbReference type="Gene3D" id="1.10.287.950">
    <property type="entry name" value="Methyl-accepting chemotaxis protein"/>
    <property type="match status" value="1"/>
</dbReference>
<comment type="caution">
    <text evidence="4">The sequence shown here is derived from an EMBL/GenBank/DDBJ whole genome shotgun (WGS) entry which is preliminary data.</text>
</comment>
<evidence type="ECO:0000313" key="4">
    <source>
        <dbReference type="EMBL" id="CAJ1376921.1"/>
    </source>
</evidence>
<feature type="region of interest" description="Disordered" evidence="2">
    <location>
        <begin position="784"/>
        <end position="808"/>
    </location>
</feature>
<evidence type="ECO:0000259" key="3">
    <source>
        <dbReference type="Pfam" id="PF09350"/>
    </source>
</evidence>
<feature type="coiled-coil region" evidence="1">
    <location>
        <begin position="207"/>
        <end position="234"/>
    </location>
</feature>
<sequence length="1114" mass="123214">MRPDASPPDVIVRPGTVVQVLPGRQFPAFSAGDMGVVKRVDTEGRTCDVLFDHNIAAGPLPVATRHLGLVNQDISVEASDGHARRMSDRSRALESLGAMSCSPNDVLEAQLASQQYTLNSFEARLAACEAALGGDNGKSGRLVAARVAALEAAHQAEANELKRALNEAVSVSREQETLHRKHRNTGRDLEQLSTGLEQRFHSLQETARRVEDLLPNLTNAINSQERRAQDLREVVTSSSNGISEIANLLESQERRTFDLAEAVSNARRDLAQLSSRLEDSGQSIQRLSEQLRRDREPREAPSLEAQEDAIWKSLRELQELVVHESEHRAAGLREVLSVIGRDTEQLRSELSRHEAEIEGRYKADSLKIKQHIGESQARLADHEQLSERLEKRLDALSNALTAERNARIEAFVWLEEKVRDSQTGPSTPPAPSSPPRITRIEPEDNRPVVAQSLSRLKVLEARFDHRKPPAISPGVSDSVSPRQGTTGETIEKLRGQLDGLRAELRLGGQPEAAFASPRQPIVRQAEARSISPSLAQATPPVQRRIVYSQPAIPVASAAMSQVSGTTVGVDPSKNGKGDFLVSGSELSDLEPPRVIYSYPVMAQSLPAQAAPTATVGLDLNRDGRADVLVSGVDLNYDGIPDCLQSEAAPPGMQTGKVTLCTGPAKGYIRPAEFSIATFGAELWLAECDMLTQIGFRLFLLPNIVFACVVSTRRIVQPQIGSSTPVGWSSSNRTLGFHTRQMHCRTMYRLQKLPVILERHGCEQLVLKRLLVGRGHAALQHRFASKSSDGFRSQRHEGSASSAAACPEGEEELADMRIGALRMMQHGAGRSIGNNARRRPNWAVAHVEDPNKEVKRSNIDERQFLTNDGADGKTIFERARSASRNRLQRSLVAAADYRSGKQEEVRSSNIPDDRDLEEIEQDVEEQIQIAIANGEFEDLEGKGKPTKSLLEADNPYLDQADRVGFGLLKKHGFAPEWIEQQKRIHRDLDHYVRNLSEAWRASRFEPTQSYVAHKDKFRRDMALLNKRVRDYNLNCPVSAQMMPFEVQEEVRRAKRDAEARALQVQSQAPKESVGDAAARQTALLRKVLFSRSSSRQRPAQSIWSRVADAFKLGST</sequence>
<evidence type="ECO:0000256" key="1">
    <source>
        <dbReference type="SAM" id="Coils"/>
    </source>
</evidence>
<dbReference type="EMBL" id="CAUJNA010000430">
    <property type="protein sequence ID" value="CAJ1376921.1"/>
    <property type="molecule type" value="Genomic_DNA"/>
</dbReference>
<accession>A0AA36MM13</accession>
<reference evidence="4" key="1">
    <citation type="submission" date="2023-08" db="EMBL/GenBank/DDBJ databases">
        <authorList>
            <person name="Chen Y."/>
            <person name="Shah S."/>
            <person name="Dougan E. K."/>
            <person name="Thang M."/>
            <person name="Chan C."/>
        </authorList>
    </citation>
    <scope>NUCLEOTIDE SEQUENCE</scope>
</reference>
<dbReference type="Pfam" id="PF09350">
    <property type="entry name" value="DJC28_CD"/>
    <property type="match status" value="1"/>
</dbReference>
<organism evidence="4 5">
    <name type="scientific">Effrenium voratum</name>
    <dbReference type="NCBI Taxonomy" id="2562239"/>
    <lineage>
        <taxon>Eukaryota</taxon>
        <taxon>Sar</taxon>
        <taxon>Alveolata</taxon>
        <taxon>Dinophyceae</taxon>
        <taxon>Suessiales</taxon>
        <taxon>Symbiodiniaceae</taxon>
        <taxon>Effrenium</taxon>
    </lineage>
</organism>
<evidence type="ECO:0000313" key="5">
    <source>
        <dbReference type="Proteomes" id="UP001178507"/>
    </source>
</evidence>
<protein>
    <recommendedName>
        <fullName evidence="3">DnaJ homologue subfamily C member 28 conserved domain-containing protein</fullName>
    </recommendedName>
</protein>
<gene>
    <name evidence="4" type="ORF">EVOR1521_LOCUS5860</name>
</gene>
<name>A0AA36MM13_9DINO</name>
<feature type="compositionally biased region" description="Basic and acidic residues" evidence="2">
    <location>
        <begin position="289"/>
        <end position="301"/>
    </location>
</feature>
<feature type="domain" description="DnaJ homologue subfamily C member 28 conserved" evidence="3">
    <location>
        <begin position="922"/>
        <end position="988"/>
    </location>
</feature>
<dbReference type="AlphaFoldDB" id="A0AA36MM13"/>
<feature type="region of interest" description="Disordered" evidence="2">
    <location>
        <begin position="277"/>
        <end position="303"/>
    </location>
</feature>
<feature type="coiled-coil region" evidence="1">
    <location>
        <begin position="372"/>
        <end position="406"/>
    </location>
</feature>
<feature type="compositionally biased region" description="Polar residues" evidence="2">
    <location>
        <begin position="277"/>
        <end position="288"/>
    </location>
</feature>
<feature type="region of interest" description="Disordered" evidence="2">
    <location>
        <begin position="418"/>
        <end position="445"/>
    </location>
</feature>
<evidence type="ECO:0000256" key="2">
    <source>
        <dbReference type="SAM" id="MobiDB-lite"/>
    </source>
</evidence>
<dbReference type="Proteomes" id="UP001178507">
    <property type="component" value="Unassembled WGS sequence"/>
</dbReference>
<dbReference type="PANTHER" id="PTHR39158:SF1">
    <property type="entry name" value="DNAJ HOMOLOG SUBFAMILY C MEMBER 28"/>
    <property type="match status" value="1"/>
</dbReference>